<gene>
    <name evidence="2" type="ORF">V22_06240</name>
</gene>
<name>A0A517T4U2_9PLAN</name>
<reference evidence="2 3" key="1">
    <citation type="submission" date="2019-02" db="EMBL/GenBank/DDBJ databases">
        <title>Deep-cultivation of Planctomycetes and their phenomic and genomic characterization uncovers novel biology.</title>
        <authorList>
            <person name="Wiegand S."/>
            <person name="Jogler M."/>
            <person name="Boedeker C."/>
            <person name="Pinto D."/>
            <person name="Vollmers J."/>
            <person name="Rivas-Marin E."/>
            <person name="Kohn T."/>
            <person name="Peeters S.H."/>
            <person name="Heuer A."/>
            <person name="Rast P."/>
            <person name="Oberbeckmann S."/>
            <person name="Bunk B."/>
            <person name="Jeske O."/>
            <person name="Meyerdierks A."/>
            <person name="Storesund J.E."/>
            <person name="Kallscheuer N."/>
            <person name="Luecker S."/>
            <person name="Lage O.M."/>
            <person name="Pohl T."/>
            <person name="Merkel B.J."/>
            <person name="Hornburger P."/>
            <person name="Mueller R.-W."/>
            <person name="Bruemmer F."/>
            <person name="Labrenz M."/>
            <person name="Spormann A.M."/>
            <person name="Op den Camp H."/>
            <person name="Overmann J."/>
            <person name="Amann R."/>
            <person name="Jetten M.S.M."/>
            <person name="Mascher T."/>
            <person name="Medema M.H."/>
            <person name="Devos D.P."/>
            <person name="Kaster A.-K."/>
            <person name="Ovreas L."/>
            <person name="Rohde M."/>
            <person name="Galperin M.Y."/>
            <person name="Jogler C."/>
        </authorList>
    </citation>
    <scope>NUCLEOTIDE SEQUENCE [LARGE SCALE GENOMIC DNA]</scope>
    <source>
        <strain evidence="2 3">V22</strain>
    </source>
</reference>
<organism evidence="2 3">
    <name type="scientific">Calycomorphotria hydatis</name>
    <dbReference type="NCBI Taxonomy" id="2528027"/>
    <lineage>
        <taxon>Bacteria</taxon>
        <taxon>Pseudomonadati</taxon>
        <taxon>Planctomycetota</taxon>
        <taxon>Planctomycetia</taxon>
        <taxon>Planctomycetales</taxon>
        <taxon>Planctomycetaceae</taxon>
        <taxon>Calycomorphotria</taxon>
    </lineage>
</organism>
<accession>A0A517T4U2</accession>
<feature type="region of interest" description="Disordered" evidence="1">
    <location>
        <begin position="184"/>
        <end position="221"/>
    </location>
</feature>
<proteinExistence type="predicted"/>
<evidence type="ECO:0000313" key="2">
    <source>
        <dbReference type="EMBL" id="QDT63403.1"/>
    </source>
</evidence>
<evidence type="ECO:0000256" key="1">
    <source>
        <dbReference type="SAM" id="MobiDB-lite"/>
    </source>
</evidence>
<dbReference type="RefSeq" id="WP_145259697.1">
    <property type="nucleotide sequence ID" value="NZ_CP036316.1"/>
</dbReference>
<feature type="compositionally biased region" description="Polar residues" evidence="1">
    <location>
        <begin position="212"/>
        <end position="221"/>
    </location>
</feature>
<sequence>MTETEVVNQARQLIKAGDRKQAGKVLKKLLEARPRCLPAWELMLTIVSNPQDRLKCADRIAKLSAIQMLHELPEDPDTDKEAAKAGVGVGEKLMTAMPSGPVMAAIALSIVSLGMVTWSTLVTAGFLEEQEIVVTNRESGGEAPVPQSNPVVVAAEEKTQKLEQRVEALEADVGRLIAVIDTLSKEPGSLPEEVPQPEEGPEDKKSFWPKKQVSNGTPEIR</sequence>
<protein>
    <submittedName>
        <fullName evidence="2">Uncharacterized protein</fullName>
    </submittedName>
</protein>
<evidence type="ECO:0000313" key="3">
    <source>
        <dbReference type="Proteomes" id="UP000319976"/>
    </source>
</evidence>
<dbReference type="EMBL" id="CP036316">
    <property type="protein sequence ID" value="QDT63403.1"/>
    <property type="molecule type" value="Genomic_DNA"/>
</dbReference>
<keyword evidence="3" id="KW-1185">Reference proteome</keyword>
<dbReference type="KEGG" id="chya:V22_06240"/>
<dbReference type="Proteomes" id="UP000319976">
    <property type="component" value="Chromosome"/>
</dbReference>
<dbReference type="AlphaFoldDB" id="A0A517T4U2"/>